<protein>
    <submittedName>
        <fullName evidence="1">Uncharacterized protein</fullName>
    </submittedName>
</protein>
<dbReference type="Proteomes" id="UP000280417">
    <property type="component" value="Unassembled WGS sequence"/>
</dbReference>
<dbReference type="Gene3D" id="3.30.450.380">
    <property type="match status" value="1"/>
</dbReference>
<organism evidence="1 2">
    <name type="scientific">Aerophobetes bacterium</name>
    <dbReference type="NCBI Taxonomy" id="2030807"/>
    <lineage>
        <taxon>Bacteria</taxon>
        <taxon>Candidatus Aerophobota</taxon>
    </lineage>
</organism>
<evidence type="ECO:0000313" key="1">
    <source>
        <dbReference type="EMBL" id="RLE09830.1"/>
    </source>
</evidence>
<evidence type="ECO:0000313" key="2">
    <source>
        <dbReference type="Proteomes" id="UP000280417"/>
    </source>
</evidence>
<dbReference type="EMBL" id="QMQA01000347">
    <property type="protein sequence ID" value="RLE09830.1"/>
    <property type="molecule type" value="Genomic_DNA"/>
</dbReference>
<name>A0A662D3U5_UNCAE</name>
<dbReference type="AlphaFoldDB" id="A0A662D3U5"/>
<accession>A0A662D3U5</accession>
<gene>
    <name evidence="1" type="ORF">DRJ04_09605</name>
</gene>
<proteinExistence type="predicted"/>
<comment type="caution">
    <text evidence="1">The sequence shown here is derived from an EMBL/GenBank/DDBJ whole genome shotgun (WGS) entry which is preliminary data.</text>
</comment>
<reference evidence="1 2" key="1">
    <citation type="submission" date="2018-06" db="EMBL/GenBank/DDBJ databases">
        <title>Extensive metabolic versatility and redundancy in microbially diverse, dynamic hydrothermal sediments.</title>
        <authorList>
            <person name="Dombrowski N."/>
            <person name="Teske A."/>
            <person name="Baker B.J."/>
        </authorList>
    </citation>
    <scope>NUCLEOTIDE SEQUENCE [LARGE SCALE GENOMIC DNA]</scope>
    <source>
        <strain evidence="1">B3_G15</strain>
    </source>
</reference>
<sequence length="85" mass="9956">MKKNAKKKVIDSYRLIVDDVVTDIKIISDPDEFVPIYHMSFPVLKPATEAVLDYVREKLISEMDLRPAEILSPEEMRKTKEKFMK</sequence>
<feature type="non-terminal residue" evidence="1">
    <location>
        <position position="85"/>
    </location>
</feature>